<dbReference type="RefSeq" id="WP_073022213.1">
    <property type="nucleotide sequence ID" value="NZ_FQXU01000014.1"/>
</dbReference>
<evidence type="ECO:0000313" key="3">
    <source>
        <dbReference type="Proteomes" id="UP000184241"/>
    </source>
</evidence>
<proteinExistence type="predicted"/>
<feature type="transmembrane region" description="Helical" evidence="1">
    <location>
        <begin position="146"/>
        <end position="172"/>
    </location>
</feature>
<evidence type="ECO:0000313" key="2">
    <source>
        <dbReference type="EMBL" id="SHI46670.1"/>
    </source>
</evidence>
<keyword evidence="1" id="KW-0812">Transmembrane</keyword>
<feature type="transmembrane region" description="Helical" evidence="1">
    <location>
        <begin position="200"/>
        <end position="218"/>
    </location>
</feature>
<feature type="transmembrane region" description="Helical" evidence="1">
    <location>
        <begin position="230"/>
        <end position="249"/>
    </location>
</feature>
<feature type="transmembrane region" description="Helical" evidence="1">
    <location>
        <begin position="119"/>
        <end position="140"/>
    </location>
</feature>
<dbReference type="Proteomes" id="UP000184241">
    <property type="component" value="Unassembled WGS sequence"/>
</dbReference>
<dbReference type="EMBL" id="FQXU01000014">
    <property type="protein sequence ID" value="SHI46670.1"/>
    <property type="molecule type" value="Genomic_DNA"/>
</dbReference>
<dbReference type="Pfam" id="PF11193">
    <property type="entry name" value="DUF2812"/>
    <property type="match status" value="1"/>
</dbReference>
<organism evidence="2 3">
    <name type="scientific">Clostridium intestinale DSM 6191</name>
    <dbReference type="NCBI Taxonomy" id="1121320"/>
    <lineage>
        <taxon>Bacteria</taxon>
        <taxon>Bacillati</taxon>
        <taxon>Bacillota</taxon>
        <taxon>Clostridia</taxon>
        <taxon>Eubacteriales</taxon>
        <taxon>Clostridiaceae</taxon>
        <taxon>Clostridium</taxon>
    </lineage>
</organism>
<dbReference type="InterPro" id="IPR021359">
    <property type="entry name" value="DUF2812"/>
</dbReference>
<gene>
    <name evidence="2" type="ORF">SAMN02745941_03856</name>
</gene>
<sequence>MKEIKTRYFNFEPYECLAVEEYLEMMAKQGWLLDTINRPFFRFKRIEPQNLRFYVDIPNVREDRLGDYIEYCRAAGWRYLDKLESNFIFYAEDNDKTIDIHTDQNEKFRVVSKMSLSNIVLRVISILIYAFWVYMCLFVMDDFLTSNLSIITVLTMTVGGINSTIKVINFFLWRVKAKRSLTQNEFMPYNNYKQLKRKNIFSNLGVFGLIFFSFLAVINENIHNTKALSIFFISLAVFAIFMGGIIYLFNSKKYYKYSNGILILGYSVAVVYIIGATISLGSVSMIEKLTGVKQVKMSIEDFGYKQEKDPFNVYDKSIIAEKLDYSYHGDENSFSYTSFKSKYFTAIKFQELKVIKREAKYGSDLKLKKTKLPEDIRVYSDDEKKSYLVGSEDRVIDIRKEMDNIDEDEFLDKIYEKLILE</sequence>
<feature type="transmembrane region" description="Helical" evidence="1">
    <location>
        <begin position="261"/>
        <end position="286"/>
    </location>
</feature>
<accession>A0A1M6BD51</accession>
<protein>
    <recommendedName>
        <fullName evidence="4">DUF2812 domain-containing protein</fullName>
    </recommendedName>
</protein>
<dbReference type="AlphaFoldDB" id="A0A1M6BD51"/>
<evidence type="ECO:0000256" key="1">
    <source>
        <dbReference type="SAM" id="Phobius"/>
    </source>
</evidence>
<evidence type="ECO:0008006" key="4">
    <source>
        <dbReference type="Google" id="ProtNLM"/>
    </source>
</evidence>
<name>A0A1M6BD51_9CLOT</name>
<keyword evidence="1" id="KW-1133">Transmembrane helix</keyword>
<reference evidence="2 3" key="1">
    <citation type="submission" date="2016-11" db="EMBL/GenBank/DDBJ databases">
        <authorList>
            <person name="Jaros S."/>
            <person name="Januszkiewicz K."/>
            <person name="Wedrychowicz H."/>
        </authorList>
    </citation>
    <scope>NUCLEOTIDE SEQUENCE [LARGE SCALE GENOMIC DNA]</scope>
    <source>
        <strain evidence="2 3">DSM 6191</strain>
    </source>
</reference>
<keyword evidence="1" id="KW-0472">Membrane</keyword>